<dbReference type="SUPFAM" id="SSF55326">
    <property type="entry name" value="PurM N-terminal domain-like"/>
    <property type="match status" value="1"/>
</dbReference>
<dbReference type="InterPro" id="IPR011854">
    <property type="entry name" value="HypE"/>
</dbReference>
<dbReference type="PANTHER" id="PTHR30303:SF4">
    <property type="entry name" value="HYDROGENASE EXPRESSION_FORMATION PROTEIN HYPE"/>
    <property type="match status" value="1"/>
</dbReference>
<evidence type="ECO:0000256" key="1">
    <source>
        <dbReference type="ARBA" id="ARBA00006243"/>
    </source>
</evidence>
<dbReference type="InterPro" id="IPR036676">
    <property type="entry name" value="PurM-like_C_sf"/>
</dbReference>
<dbReference type="InterPro" id="IPR036921">
    <property type="entry name" value="PurM-like_N_sf"/>
</dbReference>
<dbReference type="Gene3D" id="3.30.1330.10">
    <property type="entry name" value="PurM-like, N-terminal domain"/>
    <property type="match status" value="1"/>
</dbReference>
<dbReference type="PANTHER" id="PTHR30303">
    <property type="entry name" value="HYDROGENASE ISOENZYMES FORMATION PROTEIN HYPE"/>
    <property type="match status" value="1"/>
</dbReference>
<dbReference type="Pfam" id="PF00586">
    <property type="entry name" value="AIRS"/>
    <property type="match status" value="1"/>
</dbReference>
<proteinExistence type="inferred from homology"/>
<comment type="similarity">
    <text evidence="1">Belongs to the HypE family.</text>
</comment>
<dbReference type="GO" id="GO:0051604">
    <property type="term" value="P:protein maturation"/>
    <property type="evidence" value="ECO:0007669"/>
    <property type="project" value="TreeGrafter"/>
</dbReference>
<dbReference type="CDD" id="cd06061">
    <property type="entry name" value="PurM-like1"/>
    <property type="match status" value="1"/>
</dbReference>
<reference evidence="5" key="1">
    <citation type="submission" date="2012-03" db="EMBL/GenBank/DDBJ databases">
        <title>Fervidicoccus fontis complete genome analysis confirms its distinct phylogenetic position and predicts its environmental function.</title>
        <authorList>
            <person name="Lebedinsky A.V."/>
            <person name="Mardanov A.V."/>
            <person name="Gumerov V.M."/>
            <person name="Beletsky A.V."/>
            <person name="Kublanov I.V."/>
            <person name="Perevalova A.A."/>
            <person name="Bonch-Osmolovskaya E.A."/>
            <person name="Ravin N.V."/>
            <person name="Skryabin K.G."/>
        </authorList>
    </citation>
    <scope>NUCLEOTIDE SEQUENCE [LARGE SCALE GENOMIC DNA]</scope>
    <source>
        <strain evidence="5">DSM 19380 / VKM B-2539 / Kam940</strain>
    </source>
</reference>
<reference evidence="4 5" key="2">
    <citation type="journal article" date="2014" name="Extremophiles">
        <title>Analysis of the complete genome of Fervidococcus fontis confirms the distinct phylogenetic position of the order Fervidicoccales and suggests its environmental function.</title>
        <authorList>
            <person name="Lebedinsky A.V."/>
            <person name="Mardanov A.V."/>
            <person name="Kublanov I.V."/>
            <person name="Gumerov V.M."/>
            <person name="Beletsky A.V."/>
            <person name="Perevalova A.A."/>
            <person name="Bidzhieva S.Kh."/>
            <person name="Bonch-Osmolovskaya E.A."/>
            <person name="Skryabin K.G."/>
            <person name="Ravin N.V."/>
        </authorList>
    </citation>
    <scope>NUCLEOTIDE SEQUENCE [LARGE SCALE GENOMIC DNA]</scope>
    <source>
        <strain evidence="5">DSM 19380 / VKM B-2539 / Kam940</strain>
    </source>
</reference>
<dbReference type="InterPro" id="IPR010918">
    <property type="entry name" value="PurM-like_C_dom"/>
</dbReference>
<dbReference type="InParanoid" id="I0A006"/>
<feature type="domain" description="PurM-like N-terminal" evidence="2">
    <location>
        <begin position="41"/>
        <end position="145"/>
    </location>
</feature>
<dbReference type="EMBL" id="CP003423">
    <property type="protein sequence ID" value="AFH42313.1"/>
    <property type="molecule type" value="Genomic_DNA"/>
</dbReference>
<dbReference type="RefSeq" id="WP_014557462.1">
    <property type="nucleotide sequence ID" value="NC_017461.1"/>
</dbReference>
<sequence>MNGLSLFKLGKLPNDIFDRIIYPNIGLLRDNVMVRPKHGVDVGVFDIGEYSIIVKTDPVFVVPEYGWEKSAWFAVHILASDVSTSGNPAQYMAIDLNLPKKITKEQFSVLWSKISDECKKLGISIVAGHTGIYDGTDYPMIGGATVLSVAKKGNYVTTEMAEEGDLILMTKGPAIEAVGILSTMYPEIVEKEGGNELRRKGESFFYKMSVVEDALSLSSLGLRTAITSMHDATEYGVWGALHDISRASNSLVEIQEESLFIDDDVEKILRIFEEKTKIPIDPYASISEGTLIATVKKEYADQAIDVLSRKGIKAGIIGRIREKGKRGVYIKGKNTIKELKFPEEDPFWKVFFALNKK</sequence>
<dbReference type="AlphaFoldDB" id="I0A006"/>
<dbReference type="HOGENOM" id="CLU_041631_0_0_2"/>
<dbReference type="eggNOG" id="arCOG00636">
    <property type="taxonomic scope" value="Archaea"/>
</dbReference>
<gene>
    <name evidence="4" type="ordered locus">FFONT_0323</name>
</gene>
<evidence type="ECO:0000259" key="3">
    <source>
        <dbReference type="Pfam" id="PF02769"/>
    </source>
</evidence>
<dbReference type="Proteomes" id="UP000007391">
    <property type="component" value="Chromosome"/>
</dbReference>
<protein>
    <submittedName>
        <fullName evidence="4">AIR synthase domain protein</fullName>
    </submittedName>
</protein>
<keyword evidence="5" id="KW-1185">Reference proteome</keyword>
<evidence type="ECO:0000313" key="5">
    <source>
        <dbReference type="Proteomes" id="UP000007391"/>
    </source>
</evidence>
<name>I0A006_FERFK</name>
<dbReference type="PIRSF" id="PIRSF005644">
    <property type="entry name" value="Hdrgns_mtr_HypE"/>
    <property type="match status" value="1"/>
</dbReference>
<dbReference type="Pfam" id="PF02769">
    <property type="entry name" value="AIRS_C"/>
    <property type="match status" value="1"/>
</dbReference>
<organism evidence="4 5">
    <name type="scientific">Fervidicoccus fontis (strain DSM 19380 / JCM 18336 / VKM B-2539 / Kam940)</name>
    <dbReference type="NCBI Taxonomy" id="1163730"/>
    <lineage>
        <taxon>Archaea</taxon>
        <taxon>Thermoproteota</taxon>
        <taxon>Thermoprotei</taxon>
        <taxon>Fervidicoccales</taxon>
        <taxon>Fervidicoccaceae</taxon>
        <taxon>Fervidicoccus</taxon>
    </lineage>
</organism>
<feature type="domain" description="PurM-like C-terminal" evidence="3">
    <location>
        <begin position="162"/>
        <end position="330"/>
    </location>
</feature>
<dbReference type="GeneID" id="12449393"/>
<accession>I0A006</accession>
<evidence type="ECO:0000259" key="2">
    <source>
        <dbReference type="Pfam" id="PF00586"/>
    </source>
</evidence>
<dbReference type="SUPFAM" id="SSF56042">
    <property type="entry name" value="PurM C-terminal domain-like"/>
    <property type="match status" value="1"/>
</dbReference>
<dbReference type="InterPro" id="IPR016188">
    <property type="entry name" value="PurM-like_N"/>
</dbReference>
<dbReference type="KEGG" id="ffo:FFONT_0323"/>
<evidence type="ECO:0000313" key="4">
    <source>
        <dbReference type="EMBL" id="AFH42313.1"/>
    </source>
</evidence>
<dbReference type="STRING" id="1163730.FFONT_0323"/>
<dbReference type="Gene3D" id="3.90.650.10">
    <property type="entry name" value="PurM-like C-terminal domain"/>
    <property type="match status" value="1"/>
</dbReference>